<proteinExistence type="predicted"/>
<dbReference type="AlphaFoldDB" id="A0A645IHU4"/>
<accession>A0A645IHU4</accession>
<sequence>MVAQRSNLERIIAFQILEQLLLLLGGVFLPPLGRLCPLHHARGLRADESTVECVLANLAALHAVAPFGGAPRGLAQVVHLAREALVFGELEIILPAAVFLPAGEVALLHLDARAVDRENMIHAAVEKRAVVGHENESLLAA</sequence>
<dbReference type="EMBL" id="VSSQ01115421">
    <property type="protein sequence ID" value="MPN50867.1"/>
    <property type="molecule type" value="Genomic_DNA"/>
</dbReference>
<organism evidence="1">
    <name type="scientific">bioreactor metagenome</name>
    <dbReference type="NCBI Taxonomy" id="1076179"/>
    <lineage>
        <taxon>unclassified sequences</taxon>
        <taxon>metagenomes</taxon>
        <taxon>ecological metagenomes</taxon>
    </lineage>
</organism>
<protein>
    <submittedName>
        <fullName evidence="1">Uncharacterized protein</fullName>
    </submittedName>
</protein>
<reference evidence="1" key="1">
    <citation type="submission" date="2019-08" db="EMBL/GenBank/DDBJ databases">
        <authorList>
            <person name="Kucharzyk K."/>
            <person name="Murdoch R.W."/>
            <person name="Higgins S."/>
            <person name="Loffler F."/>
        </authorList>
    </citation>
    <scope>NUCLEOTIDE SEQUENCE</scope>
</reference>
<gene>
    <name evidence="1" type="ORF">SDC9_198507</name>
</gene>
<comment type="caution">
    <text evidence="1">The sequence shown here is derived from an EMBL/GenBank/DDBJ whole genome shotgun (WGS) entry which is preliminary data.</text>
</comment>
<evidence type="ECO:0000313" key="1">
    <source>
        <dbReference type="EMBL" id="MPN50867.1"/>
    </source>
</evidence>
<name>A0A645IHU4_9ZZZZ</name>